<comment type="similarity">
    <text evidence="2">Belongs to the autoinducer-2 exporter (AI-2E) (TC 2.A.86) family.</text>
</comment>
<accession>A0A1G1X711</accession>
<dbReference type="PANTHER" id="PTHR21716">
    <property type="entry name" value="TRANSMEMBRANE PROTEIN"/>
    <property type="match status" value="1"/>
</dbReference>
<evidence type="ECO:0000313" key="8">
    <source>
        <dbReference type="Proteomes" id="UP000177941"/>
    </source>
</evidence>
<feature type="transmembrane region" description="Helical" evidence="6">
    <location>
        <begin position="150"/>
        <end position="169"/>
    </location>
</feature>
<feature type="transmembrane region" description="Helical" evidence="6">
    <location>
        <begin position="230"/>
        <end position="247"/>
    </location>
</feature>
<evidence type="ECO:0000256" key="5">
    <source>
        <dbReference type="ARBA" id="ARBA00023136"/>
    </source>
</evidence>
<evidence type="ECO:0000256" key="3">
    <source>
        <dbReference type="ARBA" id="ARBA00022692"/>
    </source>
</evidence>
<comment type="caution">
    <text evidence="7">The sequence shown here is derived from an EMBL/GenBank/DDBJ whole genome shotgun (WGS) entry which is preliminary data.</text>
</comment>
<feature type="transmembrane region" description="Helical" evidence="6">
    <location>
        <begin position="34"/>
        <end position="52"/>
    </location>
</feature>
<proteinExistence type="inferred from homology"/>
<evidence type="ECO:0000256" key="2">
    <source>
        <dbReference type="ARBA" id="ARBA00009773"/>
    </source>
</evidence>
<feature type="transmembrane region" description="Helical" evidence="6">
    <location>
        <begin position="317"/>
        <end position="336"/>
    </location>
</feature>
<dbReference type="GO" id="GO:0055085">
    <property type="term" value="P:transmembrane transport"/>
    <property type="evidence" value="ECO:0007669"/>
    <property type="project" value="TreeGrafter"/>
</dbReference>
<organism evidence="7 8">
    <name type="scientific">Candidatus Andersenbacteria bacterium RIFCSPHIGHO2_12_FULL_45_11b</name>
    <dbReference type="NCBI Taxonomy" id="1797282"/>
    <lineage>
        <taxon>Bacteria</taxon>
        <taxon>Candidatus Anderseniibacteriota</taxon>
    </lineage>
</organism>
<dbReference type="Pfam" id="PF01594">
    <property type="entry name" value="AI-2E_transport"/>
    <property type="match status" value="1"/>
</dbReference>
<keyword evidence="4 6" id="KW-1133">Transmembrane helix</keyword>
<evidence type="ECO:0008006" key="9">
    <source>
        <dbReference type="Google" id="ProtNLM"/>
    </source>
</evidence>
<name>A0A1G1X711_9BACT</name>
<evidence type="ECO:0000256" key="1">
    <source>
        <dbReference type="ARBA" id="ARBA00004141"/>
    </source>
</evidence>
<evidence type="ECO:0000313" key="7">
    <source>
        <dbReference type="EMBL" id="OGY35400.1"/>
    </source>
</evidence>
<evidence type="ECO:0000256" key="4">
    <source>
        <dbReference type="ARBA" id="ARBA00022989"/>
    </source>
</evidence>
<dbReference type="GO" id="GO:0016020">
    <property type="term" value="C:membrane"/>
    <property type="evidence" value="ECO:0007669"/>
    <property type="project" value="UniProtKB-SubCell"/>
</dbReference>
<feature type="transmembrane region" description="Helical" evidence="6">
    <location>
        <begin position="254"/>
        <end position="278"/>
    </location>
</feature>
<dbReference type="InterPro" id="IPR002549">
    <property type="entry name" value="AI-2E-like"/>
</dbReference>
<dbReference type="Proteomes" id="UP000177941">
    <property type="component" value="Unassembled WGS sequence"/>
</dbReference>
<keyword evidence="5 6" id="KW-0472">Membrane</keyword>
<evidence type="ECO:0000256" key="6">
    <source>
        <dbReference type="SAM" id="Phobius"/>
    </source>
</evidence>
<reference evidence="7 8" key="1">
    <citation type="journal article" date="2016" name="Nat. Commun.">
        <title>Thousands of microbial genomes shed light on interconnected biogeochemical processes in an aquifer system.</title>
        <authorList>
            <person name="Anantharaman K."/>
            <person name="Brown C.T."/>
            <person name="Hug L.A."/>
            <person name="Sharon I."/>
            <person name="Castelle C.J."/>
            <person name="Probst A.J."/>
            <person name="Thomas B.C."/>
            <person name="Singh A."/>
            <person name="Wilkins M.J."/>
            <person name="Karaoz U."/>
            <person name="Brodie E.L."/>
            <person name="Williams K.H."/>
            <person name="Hubbard S.S."/>
            <person name="Banfield J.F."/>
        </authorList>
    </citation>
    <scope>NUCLEOTIDE SEQUENCE [LARGE SCALE GENOMIC DNA]</scope>
</reference>
<comment type="subcellular location">
    <subcellularLocation>
        <location evidence="1">Membrane</location>
        <topology evidence="1">Multi-pass membrane protein</topology>
    </subcellularLocation>
</comment>
<sequence>MKTNRQVIDISSGTIIRVLVFIVMLMLLFLIKDILLMLLGAMVIAFAIEPLAKALQMYKVPRAVSVIVVYLIFIGAISLAFTLVLPALAEQTTQLAQQTPQIISGLERTIGTIPGFSPDTIASQLQQSLKSFGDNLSNLTTQIFLQTKSIFTGVFSLFFVLVIAFYLVIEEDAIKKLFRYIIPKQHIAYAELMIDRIQTKLGRWVLAQLVLGIIVGSATGIIFWSIGFKYALALGVVAGILEVFPVVGPILSALFGVILALSQSVLFGIIAFVIYFVVQQVEGQVLVPNIMRKAVGLNPLVTIIAVLLGGRLAGMPGIILAVPIATILSIMLGDFFSTAAGDDELAG</sequence>
<feature type="transmembrane region" description="Helical" evidence="6">
    <location>
        <begin position="290"/>
        <end position="310"/>
    </location>
</feature>
<feature type="transmembrane region" description="Helical" evidence="6">
    <location>
        <begin position="204"/>
        <end position="224"/>
    </location>
</feature>
<dbReference type="AlphaFoldDB" id="A0A1G1X711"/>
<feature type="transmembrane region" description="Helical" evidence="6">
    <location>
        <begin position="7"/>
        <end position="28"/>
    </location>
</feature>
<gene>
    <name evidence="7" type="ORF">A3E36_01740</name>
</gene>
<feature type="transmembrane region" description="Helical" evidence="6">
    <location>
        <begin position="64"/>
        <end position="89"/>
    </location>
</feature>
<protein>
    <recommendedName>
        <fullName evidence="9">AI-2E family transporter</fullName>
    </recommendedName>
</protein>
<dbReference type="EMBL" id="MHHS01000050">
    <property type="protein sequence ID" value="OGY35400.1"/>
    <property type="molecule type" value="Genomic_DNA"/>
</dbReference>
<keyword evidence="3 6" id="KW-0812">Transmembrane</keyword>
<dbReference type="PANTHER" id="PTHR21716:SF62">
    <property type="entry name" value="TRANSPORT PROTEIN YDBI-RELATED"/>
    <property type="match status" value="1"/>
</dbReference>